<dbReference type="RefSeq" id="WP_153236045.1">
    <property type="nucleotide sequence ID" value="NZ_WINI01000009.1"/>
</dbReference>
<evidence type="ECO:0000256" key="2">
    <source>
        <dbReference type="SAM" id="SignalP"/>
    </source>
</evidence>
<evidence type="ECO:0000256" key="1">
    <source>
        <dbReference type="ARBA" id="ARBA00004442"/>
    </source>
</evidence>
<dbReference type="InterPro" id="IPR011250">
    <property type="entry name" value="OMP/PagP_B-barrel"/>
</dbReference>
<dbReference type="SUPFAM" id="SSF56925">
    <property type="entry name" value="OMPA-like"/>
    <property type="match status" value="1"/>
</dbReference>
<sequence length="1153" mass="125537">MRNNLSRYTTLTLALAASFSAWGQGTVNGPVGDLSLPVSTFNGANDQSYKDGIVLPPLDTGNSNLPPVSPHVFADKIQGADYRLNAIVGKISVSVDSDSIPADGQTPAHLSISVFDYKGQPVKDAVVTVETSGGRLQIPGAPTPEFGPGSKDLDHITPGMQVKVVDGKAEILLLAPYQPQDVTVRVTAGKAQAKGVISFIPELREMLAVGLVEGIIHFDGKSPVSLSTASTGDGFDQEIQSFSRSGDNGKLYGGMRTAFFLKGKIKGDALLTMAYDSDKDLQGRLFRDVNPDDYYAVYGDSSIKGFDAQSKSKLYVRIDKDKSYILYGDFQTGDGFSQVTGGGSVASIKKRDLGNYSRSMNGARGHYDANGVLVNAFATKDSLVQLIQEFPGQGLSGPFAVSAQDAQAGSETVEILTRDRNQPAVILSTVPLQRYVDYSFEPFSGHILLTRPLPSVDANGNPESLRVTYEVDSGGPSFWVTGVDAQVKLGQHLEVGGSFVKDKNPYAPYTLSSGNASIQLGPHTTIVAEYARSQSMLGDGTGLGASTNGSPYSLQPTVDQPSPVGGVFQEVTGAAYRVEMLHQDDDLQARAYYGHSDPYFNNPAASLSQGRDEGALKVTKKLDEKWSVYAEGTHSEDEVAQAKRDAESAGVAYKINPLWDVDVGVTHTNEVAGDYGTSTISLGSGLLVNPQSNGFGANTGFGVGSSLLNPQTGYGLNGSSYGLAGITYHSTGLRVRTTYKLTEKVDLTGEYEHGVGDDDYHRASIGAAYHFAEMARLYAKYEWVSGLSSPDATNGLYDSSAFVLGIDNEYMKDQRVFSEYAMRDAIDGDQLTWASGLRNMWNVSDTVKVTTSEEYLRAYHGNTQGAYAVTGGIEWRPSPLWLLSSRLEWRHTKDIEAEEYNASEPTAPPTPTFMPGNDTYLSTISAARKINRDWTFLGKNYLLYTDNRGYVGNLWEDKVQAGIAYRDTDTNRLNVLARYEYWVQRDQSGLNTLPPPETTDDLNGDPNISQGFEKHIISINADYHPSRPWWLDGRAAAKWENDLYSGGHDKYSAYLLSGRVTYDISKRWDIGVLGSVMYSPQGASKQYAFGPEVGYQLQDNLWLSAGWNVRGFNDRDLTGSDYTNQGVYLRIRFKFDEDLFGKRNPDVNPALTR</sequence>
<keyword evidence="4" id="KW-1185">Reference proteome</keyword>
<feature type="chain" id="PRO_5032374705" evidence="2">
    <location>
        <begin position="24"/>
        <end position="1153"/>
    </location>
</feature>
<protein>
    <submittedName>
        <fullName evidence="3">Uncharacterized protein</fullName>
    </submittedName>
</protein>
<dbReference type="EMBL" id="WINI01000009">
    <property type="protein sequence ID" value="MQR02414.1"/>
    <property type="molecule type" value="Genomic_DNA"/>
</dbReference>
<keyword evidence="2" id="KW-0732">Signal</keyword>
<organism evidence="3 4">
    <name type="scientific">Glaciimonas soli</name>
    <dbReference type="NCBI Taxonomy" id="2590999"/>
    <lineage>
        <taxon>Bacteria</taxon>
        <taxon>Pseudomonadati</taxon>
        <taxon>Pseudomonadota</taxon>
        <taxon>Betaproteobacteria</taxon>
        <taxon>Burkholderiales</taxon>
        <taxon>Oxalobacteraceae</taxon>
        <taxon>Glaciimonas</taxon>
    </lineage>
</organism>
<name>A0A843YXL9_9BURK</name>
<comment type="caution">
    <text evidence="3">The sequence shown here is derived from an EMBL/GenBank/DDBJ whole genome shotgun (WGS) entry which is preliminary data.</text>
</comment>
<evidence type="ECO:0000313" key="4">
    <source>
        <dbReference type="Proteomes" id="UP000451565"/>
    </source>
</evidence>
<dbReference type="AlphaFoldDB" id="A0A843YXL9"/>
<dbReference type="Gene3D" id="2.40.160.10">
    <property type="entry name" value="Porin"/>
    <property type="match status" value="1"/>
</dbReference>
<dbReference type="SUPFAM" id="SSF49373">
    <property type="entry name" value="Invasin/intimin cell-adhesion fragments"/>
    <property type="match status" value="1"/>
</dbReference>
<dbReference type="InterPro" id="IPR023614">
    <property type="entry name" value="Porin_dom_sf"/>
</dbReference>
<gene>
    <name evidence="3" type="ORF">GEV47_17190</name>
</gene>
<comment type="subcellular location">
    <subcellularLocation>
        <location evidence="1">Cell outer membrane</location>
    </subcellularLocation>
</comment>
<proteinExistence type="predicted"/>
<feature type="signal peptide" evidence="2">
    <location>
        <begin position="1"/>
        <end position="23"/>
    </location>
</feature>
<dbReference type="OrthoDB" id="9773411at2"/>
<dbReference type="Proteomes" id="UP000451565">
    <property type="component" value="Unassembled WGS sequence"/>
</dbReference>
<dbReference type="InterPro" id="IPR008964">
    <property type="entry name" value="Invasin/intimin_cell_adhesion"/>
</dbReference>
<reference evidence="3 4" key="1">
    <citation type="submission" date="2019-10" db="EMBL/GenBank/DDBJ databases">
        <title>Glaciimonas soli sp. nov., a psychrophilic bacterium isolated from the forest soil of a high elevation mountain in Taiwan.</title>
        <authorList>
            <person name="Wang L.-T."/>
            <person name="Shieh W.Y."/>
        </authorList>
    </citation>
    <scope>NUCLEOTIDE SEQUENCE [LARGE SCALE GENOMIC DNA]</scope>
    <source>
        <strain evidence="3 4">GS1</strain>
    </source>
</reference>
<dbReference type="Gene3D" id="2.60.40.10">
    <property type="entry name" value="Immunoglobulins"/>
    <property type="match status" value="1"/>
</dbReference>
<dbReference type="InterPro" id="IPR013783">
    <property type="entry name" value="Ig-like_fold"/>
</dbReference>
<evidence type="ECO:0000313" key="3">
    <source>
        <dbReference type="EMBL" id="MQR02414.1"/>
    </source>
</evidence>
<accession>A0A843YXL9</accession>
<dbReference type="SUPFAM" id="SSF56935">
    <property type="entry name" value="Porins"/>
    <property type="match status" value="1"/>
</dbReference>
<dbReference type="GO" id="GO:0009279">
    <property type="term" value="C:cell outer membrane"/>
    <property type="evidence" value="ECO:0007669"/>
    <property type="project" value="UniProtKB-SubCell"/>
</dbReference>